<name>A0ABN9X839_9DINO</name>
<evidence type="ECO:0000313" key="3">
    <source>
        <dbReference type="Proteomes" id="UP001189429"/>
    </source>
</evidence>
<feature type="compositionally biased region" description="Acidic residues" evidence="1">
    <location>
        <begin position="91"/>
        <end position="103"/>
    </location>
</feature>
<feature type="non-terminal residue" evidence="2">
    <location>
        <position position="233"/>
    </location>
</feature>
<comment type="caution">
    <text evidence="2">The sequence shown here is derived from an EMBL/GenBank/DDBJ whole genome shotgun (WGS) entry which is preliminary data.</text>
</comment>
<organism evidence="2 3">
    <name type="scientific">Prorocentrum cordatum</name>
    <dbReference type="NCBI Taxonomy" id="2364126"/>
    <lineage>
        <taxon>Eukaryota</taxon>
        <taxon>Sar</taxon>
        <taxon>Alveolata</taxon>
        <taxon>Dinophyceae</taxon>
        <taxon>Prorocentrales</taxon>
        <taxon>Prorocentraceae</taxon>
        <taxon>Prorocentrum</taxon>
    </lineage>
</organism>
<reference evidence="2" key="1">
    <citation type="submission" date="2023-10" db="EMBL/GenBank/DDBJ databases">
        <authorList>
            <person name="Chen Y."/>
            <person name="Shah S."/>
            <person name="Dougan E. K."/>
            <person name="Thang M."/>
            <person name="Chan C."/>
        </authorList>
    </citation>
    <scope>NUCLEOTIDE SEQUENCE [LARGE SCALE GENOMIC DNA]</scope>
</reference>
<proteinExistence type="predicted"/>
<keyword evidence="3" id="KW-1185">Reference proteome</keyword>
<feature type="compositionally biased region" description="Acidic residues" evidence="1">
    <location>
        <begin position="179"/>
        <end position="199"/>
    </location>
</feature>
<gene>
    <name evidence="2" type="ORF">PCOR1329_LOCUS73142</name>
</gene>
<evidence type="ECO:0000256" key="1">
    <source>
        <dbReference type="SAM" id="MobiDB-lite"/>
    </source>
</evidence>
<dbReference type="EMBL" id="CAUYUJ010019831">
    <property type="protein sequence ID" value="CAK0893945.1"/>
    <property type="molecule type" value="Genomic_DNA"/>
</dbReference>
<feature type="compositionally biased region" description="Low complexity" evidence="1">
    <location>
        <begin position="106"/>
        <end position="136"/>
    </location>
</feature>
<sequence>MRFGSARRRLIIDAKQAEVTRSAQRATGVKHDIWNLISPRRELAAGVAPSRMIAPVSHVTIARQRVDELTGQEALKKNAAPAPSGGGGPVGEEDVEAAWEAEELGVAALPADAPADAASSVVAESAAEPSAPPQAESLDDEEAAAWRALKEAFGEEVPEPAAPPSGQEPRAAAAAASDGEGEPTVDGEPYADGEPDADGELGAGGEPYADGENDEPDVAREEPARRVRKPMSP</sequence>
<evidence type="ECO:0000313" key="2">
    <source>
        <dbReference type="EMBL" id="CAK0893945.1"/>
    </source>
</evidence>
<protein>
    <submittedName>
        <fullName evidence="2">Uncharacterized protein</fullName>
    </submittedName>
</protein>
<feature type="region of interest" description="Disordered" evidence="1">
    <location>
        <begin position="76"/>
        <end position="233"/>
    </location>
</feature>
<accession>A0ABN9X839</accession>
<dbReference type="Proteomes" id="UP001189429">
    <property type="component" value="Unassembled WGS sequence"/>
</dbReference>